<proteinExistence type="predicted"/>
<organism evidence="1 2">
    <name type="scientific">Catharanthus roseus</name>
    <name type="common">Madagascar periwinkle</name>
    <name type="synonym">Vinca rosea</name>
    <dbReference type="NCBI Taxonomy" id="4058"/>
    <lineage>
        <taxon>Eukaryota</taxon>
        <taxon>Viridiplantae</taxon>
        <taxon>Streptophyta</taxon>
        <taxon>Embryophyta</taxon>
        <taxon>Tracheophyta</taxon>
        <taxon>Spermatophyta</taxon>
        <taxon>Magnoliopsida</taxon>
        <taxon>eudicotyledons</taxon>
        <taxon>Gunneridae</taxon>
        <taxon>Pentapetalae</taxon>
        <taxon>asterids</taxon>
        <taxon>lamiids</taxon>
        <taxon>Gentianales</taxon>
        <taxon>Apocynaceae</taxon>
        <taxon>Rauvolfioideae</taxon>
        <taxon>Vinceae</taxon>
        <taxon>Catharanthinae</taxon>
        <taxon>Catharanthus</taxon>
    </lineage>
</organism>
<dbReference type="Proteomes" id="UP001060085">
    <property type="component" value="Linkage Group LG07"/>
</dbReference>
<sequence>MTRDAQGTVELLQGVNVIIMYRMKSYRIEYEEYLEGYVHGAHTHDRYNFGAYGRNDCEERWWYLKSMNYFYGDGSYVGKSMVERRLMDSGDIIGVEDRRSMEKELGPILEDLSISLSLNPSSLHYEVSLKELKSLLDSYTFQVGLIGDMCIIAFKGKLFLLVPSMTNCLSSHFPLEDPLMSNSVIFDPSGYCFCNLGDTSQVELNIVGFVF</sequence>
<name>A0ACB9ZZE0_CATRO</name>
<keyword evidence="2" id="KW-1185">Reference proteome</keyword>
<comment type="caution">
    <text evidence="1">The sequence shown here is derived from an EMBL/GenBank/DDBJ whole genome shotgun (WGS) entry which is preliminary data.</text>
</comment>
<gene>
    <name evidence="1" type="ORF">M9H77_30863</name>
</gene>
<protein>
    <submittedName>
        <fullName evidence="1">Uncharacterized protein</fullName>
    </submittedName>
</protein>
<accession>A0ACB9ZZE0</accession>
<dbReference type="EMBL" id="CM044707">
    <property type="protein sequence ID" value="KAI5653676.1"/>
    <property type="molecule type" value="Genomic_DNA"/>
</dbReference>
<evidence type="ECO:0000313" key="2">
    <source>
        <dbReference type="Proteomes" id="UP001060085"/>
    </source>
</evidence>
<reference evidence="2" key="1">
    <citation type="journal article" date="2023" name="Nat. Plants">
        <title>Single-cell RNA sequencing provides a high-resolution roadmap for understanding the multicellular compartmentation of specialized metabolism.</title>
        <authorList>
            <person name="Sun S."/>
            <person name="Shen X."/>
            <person name="Li Y."/>
            <person name="Li Y."/>
            <person name="Wang S."/>
            <person name="Li R."/>
            <person name="Zhang H."/>
            <person name="Shen G."/>
            <person name="Guo B."/>
            <person name="Wei J."/>
            <person name="Xu J."/>
            <person name="St-Pierre B."/>
            <person name="Chen S."/>
            <person name="Sun C."/>
        </authorList>
    </citation>
    <scope>NUCLEOTIDE SEQUENCE [LARGE SCALE GENOMIC DNA]</scope>
</reference>
<evidence type="ECO:0000313" key="1">
    <source>
        <dbReference type="EMBL" id="KAI5653676.1"/>
    </source>
</evidence>